<dbReference type="HAMAP" id="MF_00394">
    <property type="entry name" value="NAD_Glyc3P_dehydrog"/>
    <property type="match status" value="1"/>
</dbReference>
<comment type="similarity">
    <text evidence="1 13">Belongs to the NAD-dependent glycerol-3-phosphate dehydrogenase family.</text>
</comment>
<evidence type="ECO:0000256" key="6">
    <source>
        <dbReference type="ARBA" id="ARBA00023098"/>
    </source>
</evidence>
<feature type="binding site" evidence="13">
    <location>
        <position position="147"/>
    </location>
    <ligand>
        <name>NADPH</name>
        <dbReference type="ChEBI" id="CHEBI:57783"/>
    </ligand>
</feature>
<dbReference type="GO" id="GO:0051287">
    <property type="term" value="F:NAD binding"/>
    <property type="evidence" value="ECO:0007669"/>
    <property type="project" value="InterPro"/>
</dbReference>
<dbReference type="GO" id="GO:0005975">
    <property type="term" value="P:carbohydrate metabolic process"/>
    <property type="evidence" value="ECO:0007669"/>
    <property type="project" value="InterPro"/>
</dbReference>
<dbReference type="RefSeq" id="WP_228855058.1">
    <property type="nucleotide sequence ID" value="NZ_AP024086.1"/>
</dbReference>
<evidence type="ECO:0000256" key="11">
    <source>
        <dbReference type="ARBA" id="ARBA00069372"/>
    </source>
</evidence>
<dbReference type="KEGG" id="dbk:DGMP_34200"/>
<dbReference type="GO" id="GO:0005829">
    <property type="term" value="C:cytosol"/>
    <property type="evidence" value="ECO:0007669"/>
    <property type="project" value="TreeGrafter"/>
</dbReference>
<comment type="catalytic activity">
    <reaction evidence="13">
        <text>sn-glycerol 3-phosphate + NAD(+) = dihydroxyacetone phosphate + NADH + H(+)</text>
        <dbReference type="Rhea" id="RHEA:11092"/>
        <dbReference type="ChEBI" id="CHEBI:15378"/>
        <dbReference type="ChEBI" id="CHEBI:57540"/>
        <dbReference type="ChEBI" id="CHEBI:57597"/>
        <dbReference type="ChEBI" id="CHEBI:57642"/>
        <dbReference type="ChEBI" id="CHEBI:57945"/>
        <dbReference type="EC" id="1.1.1.94"/>
    </reaction>
</comment>
<evidence type="ECO:0000256" key="1">
    <source>
        <dbReference type="ARBA" id="ARBA00011009"/>
    </source>
</evidence>
<keyword evidence="17" id="KW-1185">Reference proteome</keyword>
<evidence type="ECO:0000256" key="9">
    <source>
        <dbReference type="ARBA" id="ARBA00052716"/>
    </source>
</evidence>
<evidence type="ECO:0000256" key="3">
    <source>
        <dbReference type="ARBA" id="ARBA00022857"/>
    </source>
</evidence>
<keyword evidence="13" id="KW-0963">Cytoplasm</keyword>
<keyword evidence="4 13" id="KW-0560">Oxidoreductase</keyword>
<feature type="binding site" evidence="13">
    <location>
        <position position="35"/>
    </location>
    <ligand>
        <name>NADPH</name>
        <dbReference type="ChEBI" id="CHEBI:57783"/>
    </ligand>
</feature>
<evidence type="ECO:0000256" key="5">
    <source>
        <dbReference type="ARBA" id="ARBA00023027"/>
    </source>
</evidence>
<feature type="domain" description="Glycerol-3-phosphate dehydrogenase NAD-dependent C-terminal" evidence="15">
    <location>
        <begin position="187"/>
        <end position="327"/>
    </location>
</feature>
<evidence type="ECO:0000313" key="17">
    <source>
        <dbReference type="Proteomes" id="UP000826725"/>
    </source>
</evidence>
<dbReference type="InterPro" id="IPR006168">
    <property type="entry name" value="G3P_DH_NAD-dep"/>
</dbReference>
<evidence type="ECO:0000256" key="2">
    <source>
        <dbReference type="ARBA" id="ARBA00022516"/>
    </source>
</evidence>
<feature type="domain" description="Glycerol-3-phosphate dehydrogenase NAD-dependent N-terminal" evidence="14">
    <location>
        <begin position="7"/>
        <end position="167"/>
    </location>
</feature>
<dbReference type="Pfam" id="PF01210">
    <property type="entry name" value="NAD_Gly3P_dh_N"/>
    <property type="match status" value="1"/>
</dbReference>
<comment type="caution">
    <text evidence="13">Lacks conserved residue(s) required for the propagation of feature annotation.</text>
</comment>
<feature type="binding site" evidence="13">
    <location>
        <position position="145"/>
    </location>
    <ligand>
        <name>sn-glycerol 3-phosphate</name>
        <dbReference type="ChEBI" id="CHEBI:57597"/>
    </ligand>
</feature>
<feature type="binding site" evidence="13">
    <location>
        <position position="15"/>
    </location>
    <ligand>
        <name>NADPH</name>
        <dbReference type="ChEBI" id="CHEBI:57783"/>
    </ligand>
</feature>
<feature type="binding site" evidence="13">
    <location>
        <position position="52"/>
    </location>
    <ligand>
        <name>NADPH</name>
        <dbReference type="ChEBI" id="CHEBI:57783"/>
    </ligand>
</feature>
<dbReference type="InterPro" id="IPR006109">
    <property type="entry name" value="G3P_DH_NAD-dep_C"/>
</dbReference>
<keyword evidence="2 13" id="KW-0444">Lipid biosynthesis</keyword>
<dbReference type="InterPro" id="IPR011128">
    <property type="entry name" value="G3P_DH_NAD-dep_N"/>
</dbReference>
<dbReference type="GO" id="GO:0006650">
    <property type="term" value="P:glycerophospholipid metabolic process"/>
    <property type="evidence" value="ECO:0007669"/>
    <property type="project" value="UniProtKB-UniRule"/>
</dbReference>
<dbReference type="PROSITE" id="PS00957">
    <property type="entry name" value="NAD_G3PDH"/>
    <property type="match status" value="1"/>
</dbReference>
<dbReference type="GO" id="GO:0047952">
    <property type="term" value="F:glycerol-3-phosphate dehydrogenase [NAD(P)+] activity"/>
    <property type="evidence" value="ECO:0007669"/>
    <property type="project" value="UniProtKB-UniRule"/>
</dbReference>
<feature type="binding site" evidence="13">
    <location>
        <position position="109"/>
    </location>
    <ligand>
        <name>NADPH</name>
        <dbReference type="ChEBI" id="CHEBI:57783"/>
    </ligand>
</feature>
<comment type="catalytic activity">
    <reaction evidence="9">
        <text>sn-glycerol 3-phosphate + NADP(+) = dihydroxyacetone phosphate + NADPH + H(+)</text>
        <dbReference type="Rhea" id="RHEA:11096"/>
        <dbReference type="ChEBI" id="CHEBI:15378"/>
        <dbReference type="ChEBI" id="CHEBI:57597"/>
        <dbReference type="ChEBI" id="CHEBI:57642"/>
        <dbReference type="ChEBI" id="CHEBI:57783"/>
        <dbReference type="ChEBI" id="CHEBI:58349"/>
        <dbReference type="EC" id="1.1.1.94"/>
    </reaction>
    <physiologicalReaction direction="right-to-left" evidence="9">
        <dbReference type="Rhea" id="RHEA:11098"/>
    </physiologicalReaction>
</comment>
<feature type="binding site" evidence="13">
    <location>
        <position position="261"/>
    </location>
    <ligand>
        <name>sn-glycerol 3-phosphate</name>
        <dbReference type="ChEBI" id="CHEBI:57597"/>
    </ligand>
</feature>
<evidence type="ECO:0000259" key="14">
    <source>
        <dbReference type="Pfam" id="PF01210"/>
    </source>
</evidence>
<dbReference type="EC" id="1.1.1.94" evidence="10 13"/>
<accession>A0A8D5FJE1</accession>
<proteinExistence type="inferred from homology"/>
<feature type="binding site" evidence="13">
    <location>
        <position position="109"/>
    </location>
    <ligand>
        <name>sn-glycerol 3-phosphate</name>
        <dbReference type="ChEBI" id="CHEBI:57597"/>
    </ligand>
</feature>
<dbReference type="GO" id="GO:0046167">
    <property type="term" value="P:glycerol-3-phosphate biosynthetic process"/>
    <property type="evidence" value="ECO:0007669"/>
    <property type="project" value="UniProtKB-UniRule"/>
</dbReference>
<keyword evidence="6 13" id="KW-0443">Lipid metabolism</keyword>
<feature type="binding site" evidence="13">
    <location>
        <position position="288"/>
    </location>
    <ligand>
        <name>NADPH</name>
        <dbReference type="ChEBI" id="CHEBI:57783"/>
    </ligand>
</feature>
<dbReference type="PANTHER" id="PTHR11728:SF1">
    <property type="entry name" value="GLYCEROL-3-PHOSPHATE DEHYDROGENASE [NAD(+)] 2, CHLOROPLASTIC"/>
    <property type="match status" value="1"/>
</dbReference>
<evidence type="ECO:0000256" key="8">
    <source>
        <dbReference type="ARBA" id="ARBA00023264"/>
    </source>
</evidence>
<feature type="binding site" evidence="13">
    <location>
        <position position="286"/>
    </location>
    <ligand>
        <name>NADPH</name>
        <dbReference type="ChEBI" id="CHEBI:57783"/>
    </ligand>
</feature>
<dbReference type="NCBIfam" id="NF000942">
    <property type="entry name" value="PRK00094.1-4"/>
    <property type="match status" value="1"/>
</dbReference>
<comment type="pathway">
    <text evidence="13">Membrane lipid metabolism; glycerophospholipid metabolism.</text>
</comment>
<dbReference type="NCBIfam" id="NF000940">
    <property type="entry name" value="PRK00094.1-2"/>
    <property type="match status" value="1"/>
</dbReference>
<feature type="binding site" evidence="13">
    <location>
        <position position="14"/>
    </location>
    <ligand>
        <name>NADPH</name>
        <dbReference type="ChEBI" id="CHEBI:57783"/>
    </ligand>
</feature>
<feature type="active site" description="Proton acceptor" evidence="13">
    <location>
        <position position="198"/>
    </location>
</feature>
<reference evidence="16" key="1">
    <citation type="submission" date="2020-09" db="EMBL/GenBank/DDBJ databases">
        <title>Desulfogranum mesoprofundum gen. nov., sp. nov., a novel mesophilic, sulfate-reducing chemolithoautotroph isolated from a deep-sea hydrothermal vent chimney in the Suiyo Seamount.</title>
        <authorList>
            <person name="Hashimoto Y."/>
            <person name="Nakagawa S."/>
        </authorList>
    </citation>
    <scope>NUCLEOTIDE SEQUENCE</scope>
    <source>
        <strain evidence="16">KT2</strain>
    </source>
</reference>
<evidence type="ECO:0000256" key="10">
    <source>
        <dbReference type="ARBA" id="ARBA00066687"/>
    </source>
</evidence>
<evidence type="ECO:0000256" key="7">
    <source>
        <dbReference type="ARBA" id="ARBA00023209"/>
    </source>
</evidence>
<dbReference type="FunFam" id="1.10.1040.10:FF:000001">
    <property type="entry name" value="Glycerol-3-phosphate dehydrogenase [NAD(P)+]"/>
    <property type="match status" value="1"/>
</dbReference>
<dbReference type="Pfam" id="PF07479">
    <property type="entry name" value="NAD_Gly3P_dh_C"/>
    <property type="match status" value="1"/>
</dbReference>
<feature type="binding site" evidence="13">
    <location>
        <position position="251"/>
    </location>
    <ligand>
        <name>sn-glycerol 3-phosphate</name>
        <dbReference type="ChEBI" id="CHEBI:57597"/>
    </ligand>
</feature>
<comment type="subcellular location">
    <subcellularLocation>
        <location evidence="13">Cytoplasm</location>
    </subcellularLocation>
</comment>
<keyword evidence="8 13" id="KW-1208">Phospholipid metabolism</keyword>
<keyword evidence="7 13" id="KW-0594">Phospholipid biosynthesis</keyword>
<dbReference type="PIRSF" id="PIRSF000114">
    <property type="entry name" value="Glycerol-3-P_dh"/>
    <property type="match status" value="1"/>
</dbReference>
<keyword evidence="13" id="KW-0547">Nucleotide-binding</keyword>
<organism evidence="16 17">
    <name type="scientific">Desulfomarina profundi</name>
    <dbReference type="NCBI Taxonomy" id="2772557"/>
    <lineage>
        <taxon>Bacteria</taxon>
        <taxon>Pseudomonadati</taxon>
        <taxon>Thermodesulfobacteriota</taxon>
        <taxon>Desulfobulbia</taxon>
        <taxon>Desulfobulbales</taxon>
        <taxon>Desulfobulbaceae</taxon>
        <taxon>Desulfomarina</taxon>
    </lineage>
</organism>
<protein>
    <recommendedName>
        <fullName evidence="11 13">Glycerol-3-phosphate dehydrogenase [NAD(P)+]</fullName>
        <ecNumber evidence="10 13">1.1.1.94</ecNumber>
    </recommendedName>
    <alternativeName>
        <fullName evidence="13">NAD(P)(+)-dependent glycerol-3-phosphate dehydrogenase</fullName>
    </alternativeName>
    <alternativeName>
        <fullName evidence="12 13">NAD(P)H-dependent dihydroxyacetone-phosphate reductase</fullName>
    </alternativeName>
</protein>
<keyword evidence="5 13" id="KW-0520">NAD</keyword>
<evidence type="ECO:0000259" key="15">
    <source>
        <dbReference type="Pfam" id="PF07479"/>
    </source>
</evidence>
<dbReference type="PANTHER" id="PTHR11728">
    <property type="entry name" value="GLYCEROL-3-PHOSPHATE DEHYDROGENASE"/>
    <property type="match status" value="1"/>
</dbReference>
<sequence>MTENKTISVIGAGSWGTALALVLAENQNNVFLWGHNRRTVRKLQEERQNKKYLPGIQFPDNLKITGDLELCVGQSAIILMVVPSHGLRDVFNKLAAMLPDKAYIISAVKGIENSSLETMTMIMESVLQQRYPEKNCEIGVLSGPSFAKEVAQRVPTAVTLGFKNLATAKKLQKVFGNSFFRVYAGCDITGLEISASYKNIIAIAAGVCDGLGYGLNTRAALITRGLTEMTRLGTALGADISTFSGLSGLGDLLLTCTGNLSRNRTVGLKLGKGKQLEEIVNEMKMVAEGIKTTRSIFEIRKKYTVETPILDEVYKIIYQGKKCSLAVSDLLARELKVE</sequence>
<keyword evidence="3 13" id="KW-0521">NADP</keyword>
<evidence type="ECO:0000313" key="16">
    <source>
        <dbReference type="EMBL" id="BCL62727.1"/>
    </source>
</evidence>
<dbReference type="EMBL" id="AP024086">
    <property type="protein sequence ID" value="BCL62727.1"/>
    <property type="molecule type" value="Genomic_DNA"/>
</dbReference>
<feature type="binding site" evidence="13">
    <location>
        <position position="198"/>
    </location>
    <ligand>
        <name>sn-glycerol 3-phosphate</name>
        <dbReference type="ChEBI" id="CHEBI:57597"/>
    </ligand>
</feature>
<evidence type="ECO:0000256" key="12">
    <source>
        <dbReference type="ARBA" id="ARBA00080511"/>
    </source>
</evidence>
<dbReference type="GO" id="GO:0008654">
    <property type="term" value="P:phospholipid biosynthetic process"/>
    <property type="evidence" value="ECO:0007669"/>
    <property type="project" value="UniProtKB-KW"/>
</dbReference>
<dbReference type="Proteomes" id="UP000826725">
    <property type="component" value="Chromosome"/>
</dbReference>
<evidence type="ECO:0000256" key="13">
    <source>
        <dbReference type="HAMAP-Rule" id="MF_00394"/>
    </source>
</evidence>
<feature type="binding site" evidence="13">
    <location>
        <position position="262"/>
    </location>
    <ligand>
        <name>sn-glycerol 3-phosphate</name>
        <dbReference type="ChEBI" id="CHEBI:57597"/>
    </ligand>
</feature>
<dbReference type="FunFam" id="3.40.50.720:FF:000019">
    <property type="entry name" value="Glycerol-3-phosphate dehydrogenase [NAD(P)+]"/>
    <property type="match status" value="1"/>
</dbReference>
<dbReference type="GO" id="GO:0046168">
    <property type="term" value="P:glycerol-3-phosphate catabolic process"/>
    <property type="evidence" value="ECO:0007669"/>
    <property type="project" value="InterPro"/>
</dbReference>
<comment type="function">
    <text evidence="13">Catalyzes the reduction of the glycolytic intermediate dihydroxyacetone phosphate (DHAP) to sn-glycerol 3-phosphate (G3P), the key precursor for phospholipid synthesis.</text>
</comment>
<feature type="binding site" evidence="13">
    <location>
        <position position="262"/>
    </location>
    <ligand>
        <name>NADPH</name>
        <dbReference type="ChEBI" id="CHEBI:57783"/>
    </ligand>
</feature>
<name>A0A8D5FJE1_9BACT</name>
<feature type="binding site" evidence="13">
    <location>
        <position position="143"/>
    </location>
    <ligand>
        <name>sn-glycerol 3-phosphate</name>
        <dbReference type="ChEBI" id="CHEBI:57597"/>
    </ligand>
</feature>
<feature type="binding site" evidence="13">
    <location>
        <position position="263"/>
    </location>
    <ligand>
        <name>sn-glycerol 3-phosphate</name>
        <dbReference type="ChEBI" id="CHEBI:57597"/>
    </ligand>
</feature>
<gene>
    <name evidence="13 16" type="primary">gpsA</name>
    <name evidence="16" type="ORF">DGMP_34200</name>
</gene>
<evidence type="ECO:0000256" key="4">
    <source>
        <dbReference type="ARBA" id="ARBA00023002"/>
    </source>
</evidence>
<dbReference type="AlphaFoldDB" id="A0A8D5FJE1"/>
<dbReference type="UniPathway" id="UPA00940"/>